<name>A0ABQ0KU08_MYCCL</name>
<feature type="compositionally biased region" description="Polar residues" evidence="1">
    <location>
        <begin position="232"/>
        <end position="243"/>
    </location>
</feature>
<organism evidence="2 3">
    <name type="scientific">Mycena chlorophos</name>
    <name type="common">Agaric fungus</name>
    <name type="synonym">Agaricus chlorophos</name>
    <dbReference type="NCBI Taxonomy" id="658473"/>
    <lineage>
        <taxon>Eukaryota</taxon>
        <taxon>Fungi</taxon>
        <taxon>Dikarya</taxon>
        <taxon>Basidiomycota</taxon>
        <taxon>Agaricomycotina</taxon>
        <taxon>Agaricomycetes</taxon>
        <taxon>Agaricomycetidae</taxon>
        <taxon>Agaricales</taxon>
        <taxon>Marasmiineae</taxon>
        <taxon>Mycenaceae</taxon>
        <taxon>Mycena</taxon>
    </lineage>
</organism>
<evidence type="ECO:0008006" key="4">
    <source>
        <dbReference type="Google" id="ProtNLM"/>
    </source>
</evidence>
<dbReference type="SUPFAM" id="SSF53474">
    <property type="entry name" value="alpha/beta-Hydrolases"/>
    <property type="match status" value="1"/>
</dbReference>
<dbReference type="EMBL" id="DF837813">
    <property type="protein sequence ID" value="GAT42366.1"/>
    <property type="molecule type" value="Genomic_DNA"/>
</dbReference>
<feature type="region of interest" description="Disordered" evidence="1">
    <location>
        <begin position="205"/>
        <end position="262"/>
    </location>
</feature>
<reference evidence="2" key="1">
    <citation type="submission" date="2014-09" db="EMBL/GenBank/DDBJ databases">
        <title>Genome sequence of the luminous mushroom Mycena chlorophos for searching fungal bioluminescence genes.</title>
        <authorList>
            <person name="Tanaka Y."/>
            <person name="Kasuga D."/>
            <person name="Oba Y."/>
            <person name="Hase S."/>
            <person name="Sato K."/>
            <person name="Oba Y."/>
            <person name="Sakakibara Y."/>
        </authorList>
    </citation>
    <scope>NUCLEOTIDE SEQUENCE</scope>
</reference>
<dbReference type="InterPro" id="IPR029058">
    <property type="entry name" value="AB_hydrolase_fold"/>
</dbReference>
<evidence type="ECO:0000313" key="3">
    <source>
        <dbReference type="Proteomes" id="UP000815677"/>
    </source>
</evidence>
<evidence type="ECO:0000256" key="1">
    <source>
        <dbReference type="SAM" id="MobiDB-lite"/>
    </source>
</evidence>
<dbReference type="Gene3D" id="3.40.50.1820">
    <property type="entry name" value="alpha/beta hydrolase"/>
    <property type="match status" value="1"/>
</dbReference>
<gene>
    <name evidence="2" type="ORF">MCHLO_00081</name>
</gene>
<proteinExistence type="predicted"/>
<accession>A0ABQ0KU08</accession>
<sequence length="689" mass="74938">MADSNVFSANTILEKGFIVSSSNISNPSIRASMEAELVVQAREYFALMDAQARVCAEAMGDDLKYMGTATVVRDMAFMAQAFDGNGAKINYCPWGASYGSVIGAYLVNMLPDRVGRVVIDGIVDPVGRANVPSHEWAFGDLSSTEKTYAYYLQKCSNAGSSRCPIAKRQNEPPADIGAHTMNVGCSSATRRFVAALLEDDLVGETYTPSSSRTRVSAGHQDEANGPRAPTEQAHSTVDGSQPQHGARTSPLYPRFSHSHLPTRVRPYRDSARTYEETVRAFKSEDPVDAEGLSLLGTTAPSRLNSLPALRWSIGGGGVLEVVREDSRARREHARDVRFSRTPSAPLTTKLVDTEPPFPDSKKIPSAFVHIGRRRILAQDSARNLASVTCHTAPDFDWTQLDHLSPHGSKTAHPAVPSLNLSLCERSPEMSSSLPNENVLKRFARFGQDTSPWARFWPSSSGATIVARSGVWYNTAYTRICSPRHPTTSPNPSPACPKRFRQIQLPCGHTPAGLYSVLLRTNNNLYPTRASPSAPSSVLGRCDSPPGSRRVTHHIAATFLSTILHHLLAYRSETPRASALPSGLPLCASSLDSSPSSLYESTPKHFAPSGCQTGFVGPVFLPRLEKPQRWGFRLARRHCIRAPSLSGQPKLFIACRGWFGAGRVGTVCVRIRPERRPCLPVVAIPTSTPA</sequence>
<keyword evidence="3" id="KW-1185">Reference proteome</keyword>
<evidence type="ECO:0000313" key="2">
    <source>
        <dbReference type="EMBL" id="GAT42366.1"/>
    </source>
</evidence>
<dbReference type="Proteomes" id="UP000815677">
    <property type="component" value="Unassembled WGS sequence"/>
</dbReference>
<protein>
    <recommendedName>
        <fullName evidence="4">AB hydrolase-1 domain-containing protein</fullName>
    </recommendedName>
</protein>